<feature type="domain" description="ARMET N-terminal" evidence="2">
    <location>
        <begin position="15"/>
        <end position="64"/>
    </location>
</feature>
<reference evidence="3 4" key="1">
    <citation type="submission" date="2021-06" db="EMBL/GenBank/DDBJ databases">
        <title>Caerostris darwini draft genome.</title>
        <authorList>
            <person name="Kono N."/>
            <person name="Arakawa K."/>
        </authorList>
    </citation>
    <scope>NUCLEOTIDE SEQUENCE [LARGE SCALE GENOMIC DNA]</scope>
</reference>
<dbReference type="EMBL" id="BPLQ01002481">
    <property type="protein sequence ID" value="GIX93259.1"/>
    <property type="molecule type" value="Genomic_DNA"/>
</dbReference>
<evidence type="ECO:0000313" key="4">
    <source>
        <dbReference type="Proteomes" id="UP001054837"/>
    </source>
</evidence>
<organism evidence="3 4">
    <name type="scientific">Caerostris darwini</name>
    <dbReference type="NCBI Taxonomy" id="1538125"/>
    <lineage>
        <taxon>Eukaryota</taxon>
        <taxon>Metazoa</taxon>
        <taxon>Ecdysozoa</taxon>
        <taxon>Arthropoda</taxon>
        <taxon>Chelicerata</taxon>
        <taxon>Arachnida</taxon>
        <taxon>Araneae</taxon>
        <taxon>Araneomorphae</taxon>
        <taxon>Entelegynae</taxon>
        <taxon>Araneoidea</taxon>
        <taxon>Araneidae</taxon>
        <taxon>Caerostris</taxon>
    </lineage>
</organism>
<keyword evidence="4" id="KW-1185">Reference proteome</keyword>
<sequence>MLTNDDILLPKGPVEKFKEFCTLTEAEERRFCHYVGALEDSEPDRTFVVTSNIRREVPLKKRTEVPFSKKEQRNMPIEIPPKDKKASLNGSSLN</sequence>
<evidence type="ECO:0000256" key="1">
    <source>
        <dbReference type="SAM" id="MobiDB-lite"/>
    </source>
</evidence>
<feature type="region of interest" description="Disordered" evidence="1">
    <location>
        <begin position="65"/>
        <end position="94"/>
    </location>
</feature>
<dbReference type="Gene3D" id="1.10.225.10">
    <property type="entry name" value="Saposin-like"/>
    <property type="match status" value="1"/>
</dbReference>
<accession>A0AAV4P9F3</accession>
<protein>
    <recommendedName>
        <fullName evidence="2">ARMET N-terminal domain-containing protein</fullName>
    </recommendedName>
</protein>
<evidence type="ECO:0000313" key="3">
    <source>
        <dbReference type="EMBL" id="GIX93259.1"/>
    </source>
</evidence>
<evidence type="ECO:0000259" key="2">
    <source>
        <dbReference type="Pfam" id="PF20145"/>
    </source>
</evidence>
<name>A0AAV4P9F3_9ARAC</name>
<dbReference type="Pfam" id="PF20145">
    <property type="entry name" value="ARMET_N"/>
    <property type="match status" value="1"/>
</dbReference>
<dbReference type="InterPro" id="IPR045332">
    <property type="entry name" value="ARMET_N"/>
</dbReference>
<dbReference type="AlphaFoldDB" id="A0AAV4P9F3"/>
<comment type="caution">
    <text evidence="3">The sequence shown here is derived from an EMBL/GenBank/DDBJ whole genome shotgun (WGS) entry which is preliminary data.</text>
</comment>
<proteinExistence type="predicted"/>
<gene>
    <name evidence="3" type="ORF">CDAR_435731</name>
</gene>
<dbReference type="Proteomes" id="UP001054837">
    <property type="component" value="Unassembled WGS sequence"/>
</dbReference>